<dbReference type="Proteomes" id="UP000502504">
    <property type="component" value="Chromosome"/>
</dbReference>
<keyword evidence="4" id="KW-1185">Reference proteome</keyword>
<evidence type="ECO:0000256" key="1">
    <source>
        <dbReference type="SAM" id="Coils"/>
    </source>
</evidence>
<evidence type="ECO:0000313" key="2">
    <source>
        <dbReference type="EMBL" id="OOQ47263.1"/>
    </source>
</evidence>
<gene>
    <name evidence="2" type="ORF">AFM16_31435</name>
    <name evidence="3" type="ORF">HCX60_31985</name>
</gene>
<reference evidence="2 4" key="1">
    <citation type="submission" date="2015-07" db="EMBL/GenBank/DDBJ databases">
        <title>Draft Genome Sequence of Streptomyces antibioticus, IMRU 3720 reveals insights in the evolution of actinomycin biosynthetic gene clusters in Streptomyces.</title>
        <authorList>
            <person name="Crnovcic I."/>
            <person name="Ruckert C."/>
            <person name="Kalinowksi J."/>
            <person name="Keller U."/>
        </authorList>
    </citation>
    <scope>NUCLEOTIDE SEQUENCE [LARGE SCALE GENOMIC DNA]</scope>
    <source>
        <strain evidence="2 4">DSM 41481</strain>
    </source>
</reference>
<dbReference type="EMBL" id="LHQL01000014">
    <property type="protein sequence ID" value="OOQ47263.1"/>
    <property type="molecule type" value="Genomic_DNA"/>
</dbReference>
<reference evidence="3 5" key="2">
    <citation type="submission" date="2020-03" db="EMBL/GenBank/DDBJ databases">
        <title>Is there a link between lipid content and antibiotic production in Streptomyces?</title>
        <authorList>
            <person name="David M."/>
            <person name="Lejeune C."/>
            <person name="Abreu S."/>
            <person name="Thibessard A."/>
            <person name="Leblond P."/>
            <person name="Chaminade P."/>
            <person name="Virolle M.-J."/>
        </authorList>
    </citation>
    <scope>NUCLEOTIDE SEQUENCE [LARGE SCALE GENOMIC DNA]</scope>
    <source>
        <strain evidence="3 5">DSM 41481</strain>
    </source>
</reference>
<keyword evidence="1" id="KW-0175">Coiled coil</keyword>
<evidence type="ECO:0000313" key="4">
    <source>
        <dbReference type="Proteomes" id="UP000190306"/>
    </source>
</evidence>
<dbReference type="AlphaFoldDB" id="A0AAE6YCK1"/>
<protein>
    <submittedName>
        <fullName evidence="3">Uncharacterized protein</fullName>
    </submittedName>
</protein>
<dbReference type="RefSeq" id="WP_078635928.1">
    <property type="nucleotide sequence ID" value="NZ_CM007717.1"/>
</dbReference>
<sequence length="264" mass="29239">MSAPLVVNTADGVCWTRRTVTSGGIALYAPEAVKTCPDFVMATLAELAEHVIVGAADALPMPVGTEPQPLSADRLELIRRKRSHCEAAQFESDDERLPHVWGPSQYPNREMCQRCTVMREWAEDPEADEVVLLAEIDRLLAERHSTNEALDDAVQELREKEQREAAVTKFVAARAEYITAIRNCHPDNGHDYDRWQGHAAARRQLAELLGLPVAWPAEDAASVAKSADRLTQMLAPTQALRTDDEFGLHHTYRVGRDLPEAGGV</sequence>
<evidence type="ECO:0000313" key="3">
    <source>
        <dbReference type="EMBL" id="QIT47580.1"/>
    </source>
</evidence>
<evidence type="ECO:0000313" key="5">
    <source>
        <dbReference type="Proteomes" id="UP000502504"/>
    </source>
</evidence>
<dbReference type="Proteomes" id="UP000190306">
    <property type="component" value="Chromosome"/>
</dbReference>
<feature type="coiled-coil region" evidence="1">
    <location>
        <begin position="136"/>
        <end position="163"/>
    </location>
</feature>
<dbReference type="EMBL" id="CP050692">
    <property type="protein sequence ID" value="QIT47580.1"/>
    <property type="molecule type" value="Genomic_DNA"/>
</dbReference>
<organism evidence="3 5">
    <name type="scientific">Streptomyces antibioticus</name>
    <dbReference type="NCBI Taxonomy" id="1890"/>
    <lineage>
        <taxon>Bacteria</taxon>
        <taxon>Bacillati</taxon>
        <taxon>Actinomycetota</taxon>
        <taxon>Actinomycetes</taxon>
        <taxon>Kitasatosporales</taxon>
        <taxon>Streptomycetaceae</taxon>
        <taxon>Streptomyces</taxon>
    </lineage>
</organism>
<name>A0AAE6YCK1_STRAT</name>
<accession>A0AAE6YCK1</accession>
<proteinExistence type="predicted"/>